<accession>A0A917M270</accession>
<keyword evidence="3" id="KW-1185">Reference proteome</keyword>
<dbReference type="InterPro" id="IPR025004">
    <property type="entry name" value="SenN/SenS"/>
</dbReference>
<gene>
    <name evidence="2" type="ORF">GCM10011398_13090</name>
</gene>
<dbReference type="Pfam" id="PF13040">
    <property type="entry name" value="Fur_reg_FbpB"/>
    <property type="match status" value="1"/>
</dbReference>
<evidence type="ECO:0000256" key="1">
    <source>
        <dbReference type="SAM" id="Coils"/>
    </source>
</evidence>
<name>A0A917M270_9BACI</name>
<evidence type="ECO:0000313" key="2">
    <source>
        <dbReference type="EMBL" id="GGG70382.1"/>
    </source>
</evidence>
<feature type="coiled-coil region" evidence="1">
    <location>
        <begin position="12"/>
        <end position="46"/>
    </location>
</feature>
<dbReference type="Proteomes" id="UP000622860">
    <property type="component" value="Unassembled WGS sequence"/>
</dbReference>
<dbReference type="RefSeq" id="WP_188454563.1">
    <property type="nucleotide sequence ID" value="NZ_BMFR01000003.1"/>
</dbReference>
<organism evidence="2 3">
    <name type="scientific">Virgibacillus oceani</name>
    <dbReference type="NCBI Taxonomy" id="1479511"/>
    <lineage>
        <taxon>Bacteria</taxon>
        <taxon>Bacillati</taxon>
        <taxon>Bacillota</taxon>
        <taxon>Bacilli</taxon>
        <taxon>Bacillales</taxon>
        <taxon>Bacillaceae</taxon>
        <taxon>Virgibacillus</taxon>
    </lineage>
</organism>
<reference evidence="2" key="2">
    <citation type="submission" date="2020-09" db="EMBL/GenBank/DDBJ databases">
        <authorList>
            <person name="Sun Q."/>
            <person name="Zhou Y."/>
        </authorList>
    </citation>
    <scope>NUCLEOTIDE SEQUENCE</scope>
    <source>
        <strain evidence="2">CGMCC 1.12754</strain>
    </source>
</reference>
<evidence type="ECO:0008006" key="4">
    <source>
        <dbReference type="Google" id="ProtNLM"/>
    </source>
</evidence>
<reference evidence="2" key="1">
    <citation type="journal article" date="2014" name="Int. J. Syst. Evol. Microbiol.">
        <title>Complete genome sequence of Corynebacterium casei LMG S-19264T (=DSM 44701T), isolated from a smear-ripened cheese.</title>
        <authorList>
            <consortium name="US DOE Joint Genome Institute (JGI-PGF)"/>
            <person name="Walter F."/>
            <person name="Albersmeier A."/>
            <person name="Kalinowski J."/>
            <person name="Ruckert C."/>
        </authorList>
    </citation>
    <scope>NUCLEOTIDE SEQUENCE</scope>
    <source>
        <strain evidence="2">CGMCC 1.12754</strain>
    </source>
</reference>
<dbReference type="AlphaFoldDB" id="A0A917M270"/>
<keyword evidence="1" id="KW-0175">Coiled coil</keyword>
<evidence type="ECO:0000313" key="3">
    <source>
        <dbReference type="Proteomes" id="UP000622860"/>
    </source>
</evidence>
<sequence>MRPKTQRFEQLVNQNRQELMQDEKRLMQIENRLEKKQTKLVAEKQNRYSLYDNIG</sequence>
<comment type="caution">
    <text evidence="2">The sequence shown here is derived from an EMBL/GenBank/DDBJ whole genome shotgun (WGS) entry which is preliminary data.</text>
</comment>
<proteinExistence type="predicted"/>
<dbReference type="EMBL" id="BMFR01000003">
    <property type="protein sequence ID" value="GGG70382.1"/>
    <property type="molecule type" value="Genomic_DNA"/>
</dbReference>
<protein>
    <recommendedName>
        <fullName evidence="4">FbpB family small basic protein</fullName>
    </recommendedName>
</protein>